<evidence type="ECO:0000256" key="1">
    <source>
        <dbReference type="SAM" id="MobiDB-lite"/>
    </source>
</evidence>
<organism evidence="2 3">
    <name type="scientific">Castilleja foliolosa</name>
    <dbReference type="NCBI Taxonomy" id="1961234"/>
    <lineage>
        <taxon>Eukaryota</taxon>
        <taxon>Viridiplantae</taxon>
        <taxon>Streptophyta</taxon>
        <taxon>Embryophyta</taxon>
        <taxon>Tracheophyta</taxon>
        <taxon>Spermatophyta</taxon>
        <taxon>Magnoliopsida</taxon>
        <taxon>eudicotyledons</taxon>
        <taxon>Gunneridae</taxon>
        <taxon>Pentapetalae</taxon>
        <taxon>asterids</taxon>
        <taxon>lamiids</taxon>
        <taxon>Lamiales</taxon>
        <taxon>Orobanchaceae</taxon>
        <taxon>Pedicularideae</taxon>
        <taxon>Castillejinae</taxon>
        <taxon>Castilleja</taxon>
    </lineage>
</organism>
<dbReference type="EMBL" id="JAVIJP010000034">
    <property type="protein sequence ID" value="KAL3629375.1"/>
    <property type="molecule type" value="Genomic_DNA"/>
</dbReference>
<evidence type="ECO:0000313" key="3">
    <source>
        <dbReference type="Proteomes" id="UP001632038"/>
    </source>
</evidence>
<keyword evidence="3" id="KW-1185">Reference proteome</keyword>
<feature type="compositionally biased region" description="Acidic residues" evidence="1">
    <location>
        <begin position="56"/>
        <end position="77"/>
    </location>
</feature>
<evidence type="ECO:0000313" key="2">
    <source>
        <dbReference type="EMBL" id="KAL3629375.1"/>
    </source>
</evidence>
<sequence length="128" mass="14072">MSSRGGNSRRADKGKAVALDQSDEFVPVSPFFDGGGDGDFSIGRQWIQEEIIHEFEADDDVQPVEPDDDVPGEDDDTTAPPPTTQGSRSSTRGRGKTIPAPRKLSSDIFVKHFRKVLQKGQEKLPDFK</sequence>
<reference evidence="3" key="1">
    <citation type="journal article" date="2024" name="IScience">
        <title>Strigolactones Initiate the Formation of Haustorium-like Structures in Castilleja.</title>
        <authorList>
            <person name="Buerger M."/>
            <person name="Peterson D."/>
            <person name="Chory J."/>
        </authorList>
    </citation>
    <scope>NUCLEOTIDE SEQUENCE [LARGE SCALE GENOMIC DNA]</scope>
</reference>
<dbReference type="AlphaFoldDB" id="A0ABD3CHJ7"/>
<comment type="caution">
    <text evidence="2">The sequence shown here is derived from an EMBL/GenBank/DDBJ whole genome shotgun (WGS) entry which is preliminary data.</text>
</comment>
<gene>
    <name evidence="2" type="ORF">CASFOL_026597</name>
</gene>
<dbReference type="Proteomes" id="UP001632038">
    <property type="component" value="Unassembled WGS sequence"/>
</dbReference>
<feature type="region of interest" description="Disordered" evidence="1">
    <location>
        <begin position="1"/>
        <end position="36"/>
    </location>
</feature>
<protein>
    <submittedName>
        <fullName evidence="2">Uncharacterized protein</fullName>
    </submittedName>
</protein>
<name>A0ABD3CHJ7_9LAMI</name>
<accession>A0ABD3CHJ7</accession>
<proteinExistence type="predicted"/>
<feature type="region of interest" description="Disordered" evidence="1">
    <location>
        <begin position="53"/>
        <end position="103"/>
    </location>
</feature>